<dbReference type="Proteomes" id="UP000823865">
    <property type="component" value="Unassembled WGS sequence"/>
</dbReference>
<protein>
    <recommendedName>
        <fullName evidence="4">SH3 domain-containing protein</fullName>
    </recommendedName>
</protein>
<feature type="transmembrane region" description="Helical" evidence="1">
    <location>
        <begin position="20"/>
        <end position="39"/>
    </location>
</feature>
<comment type="caution">
    <text evidence="2">The sequence shown here is derived from an EMBL/GenBank/DDBJ whole genome shotgun (WGS) entry which is preliminary data.</text>
</comment>
<name>A0A9E2L957_9BACT</name>
<dbReference type="AlphaFoldDB" id="A0A9E2L957"/>
<evidence type="ECO:0000313" key="3">
    <source>
        <dbReference type="Proteomes" id="UP000823865"/>
    </source>
</evidence>
<organism evidence="2 3">
    <name type="scientific">Candidatus Paraprevotella stercoravium</name>
    <dbReference type="NCBI Taxonomy" id="2838725"/>
    <lineage>
        <taxon>Bacteria</taxon>
        <taxon>Pseudomonadati</taxon>
        <taxon>Bacteroidota</taxon>
        <taxon>Bacteroidia</taxon>
        <taxon>Bacteroidales</taxon>
        <taxon>Prevotellaceae</taxon>
        <taxon>Paraprevotella</taxon>
    </lineage>
</organism>
<dbReference type="PROSITE" id="PS51257">
    <property type="entry name" value="PROKAR_LIPOPROTEIN"/>
    <property type="match status" value="1"/>
</dbReference>
<gene>
    <name evidence="2" type="ORF">H9789_14185</name>
</gene>
<evidence type="ECO:0008006" key="4">
    <source>
        <dbReference type="Google" id="ProtNLM"/>
    </source>
</evidence>
<reference evidence="2" key="2">
    <citation type="submission" date="2021-04" db="EMBL/GenBank/DDBJ databases">
        <authorList>
            <person name="Gilroy R."/>
        </authorList>
    </citation>
    <scope>NUCLEOTIDE SEQUENCE</scope>
    <source>
        <strain evidence="2">G3-2149</strain>
    </source>
</reference>
<proteinExistence type="predicted"/>
<evidence type="ECO:0000256" key="1">
    <source>
        <dbReference type="SAM" id="Phobius"/>
    </source>
</evidence>
<keyword evidence="1" id="KW-0472">Membrane</keyword>
<feature type="transmembrane region" description="Helical" evidence="1">
    <location>
        <begin position="268"/>
        <end position="292"/>
    </location>
</feature>
<accession>A0A9E2L957</accession>
<keyword evidence="1" id="KW-0812">Transmembrane</keyword>
<reference evidence="2" key="1">
    <citation type="journal article" date="2021" name="PeerJ">
        <title>Extensive microbial diversity within the chicken gut microbiome revealed by metagenomics and culture.</title>
        <authorList>
            <person name="Gilroy R."/>
            <person name="Ravi A."/>
            <person name="Getino M."/>
            <person name="Pursley I."/>
            <person name="Horton D.L."/>
            <person name="Alikhan N.F."/>
            <person name="Baker D."/>
            <person name="Gharbi K."/>
            <person name="Hall N."/>
            <person name="Watson M."/>
            <person name="Adriaenssens E.M."/>
            <person name="Foster-Nyarko E."/>
            <person name="Jarju S."/>
            <person name="Secka A."/>
            <person name="Antonio M."/>
            <person name="Oren A."/>
            <person name="Chaudhuri R.R."/>
            <person name="La Ragione R."/>
            <person name="Hildebrand F."/>
            <person name="Pallen M.J."/>
        </authorList>
    </citation>
    <scope>NUCLEOTIDE SEQUENCE</scope>
    <source>
        <strain evidence="2">G3-2149</strain>
    </source>
</reference>
<evidence type="ECO:0000313" key="2">
    <source>
        <dbReference type="EMBL" id="MBU3854935.1"/>
    </source>
</evidence>
<sequence length="309" mass="35096">MVQDNRTIQNKYISKIMRPYNYLFFVILAFVLTSCDSDIRSLKKFESRLNAEEYSCAAVYLYDGDLPNYSFFINEVRDENSNLMIKLKKSEKTDIDGSEAIIADFELVNASSKTINYFKNIGYTITNNSFRDTIKIRQTVEGDRLSFNWGLKTNEENHYSLASIVGDKVQTLNIRSIPSTNGKIIGEFEKGRDILVDNLSTDENWKHCFWVNKTGDIDDGYIYANNLGTGDSSFWELGLFDSMTLTVAIIVLVVIVVFFVFGSSLFGMIVGIPGAGIIIIVAAILGFIYTIYQLLEKILFELFIINLPY</sequence>
<feature type="transmembrane region" description="Helical" evidence="1">
    <location>
        <begin position="243"/>
        <end position="262"/>
    </location>
</feature>
<keyword evidence="1" id="KW-1133">Transmembrane helix</keyword>
<dbReference type="EMBL" id="JAHLFU010000309">
    <property type="protein sequence ID" value="MBU3854935.1"/>
    <property type="molecule type" value="Genomic_DNA"/>
</dbReference>